<evidence type="ECO:0000256" key="2">
    <source>
        <dbReference type="ARBA" id="ARBA00006574"/>
    </source>
</evidence>
<evidence type="ECO:0000256" key="3">
    <source>
        <dbReference type="ARBA" id="ARBA00022692"/>
    </source>
</evidence>
<keyword evidence="3 8" id="KW-0812">Transmembrane</keyword>
<dbReference type="InterPro" id="IPR004326">
    <property type="entry name" value="Mlo"/>
</dbReference>
<feature type="transmembrane region" description="Helical" evidence="8">
    <location>
        <begin position="12"/>
        <end position="32"/>
    </location>
</feature>
<dbReference type="PANTHER" id="PTHR31942">
    <property type="entry name" value="MLO-LIKE PROTEIN 1"/>
    <property type="match status" value="1"/>
</dbReference>
<evidence type="ECO:0000256" key="7">
    <source>
        <dbReference type="ARBA" id="ARBA00023265"/>
    </source>
</evidence>
<evidence type="ECO:0000256" key="8">
    <source>
        <dbReference type="SAM" id="Phobius"/>
    </source>
</evidence>
<keyword evidence="10" id="KW-1185">Reference proteome</keyword>
<organism evidence="9 10">
    <name type="scientific">Kalanchoe fedtschenkoi</name>
    <name type="common">Lavender scallops</name>
    <name type="synonym">South American air plant</name>
    <dbReference type="NCBI Taxonomy" id="63787"/>
    <lineage>
        <taxon>Eukaryota</taxon>
        <taxon>Viridiplantae</taxon>
        <taxon>Streptophyta</taxon>
        <taxon>Embryophyta</taxon>
        <taxon>Tracheophyta</taxon>
        <taxon>Spermatophyta</taxon>
        <taxon>Magnoliopsida</taxon>
        <taxon>eudicotyledons</taxon>
        <taxon>Gunneridae</taxon>
        <taxon>Pentapetalae</taxon>
        <taxon>Saxifragales</taxon>
        <taxon>Crassulaceae</taxon>
        <taxon>Kalanchoe</taxon>
    </lineage>
</organism>
<keyword evidence="6 8" id="KW-0472">Membrane</keyword>
<protein>
    <submittedName>
        <fullName evidence="9">Uncharacterized protein</fullName>
    </submittedName>
</protein>
<keyword evidence="4" id="KW-0611">Plant defense</keyword>
<evidence type="ECO:0000313" key="9">
    <source>
        <dbReference type="EnsemblPlants" id="Kaladp0203s0001.1.v1.1.CDS.1"/>
    </source>
</evidence>
<accession>A0A7N0V711</accession>
<dbReference type="GO" id="GO:0006952">
    <property type="term" value="P:defense response"/>
    <property type="evidence" value="ECO:0007669"/>
    <property type="project" value="UniProtKB-KW"/>
</dbReference>
<proteinExistence type="inferred from homology"/>
<keyword evidence="7" id="KW-0568">Pathogenesis-related protein</keyword>
<dbReference type="EnsemblPlants" id="Kaladp0203s0001.1.v1.1">
    <property type="protein sequence ID" value="Kaladp0203s0001.1.v1.1.CDS.1"/>
    <property type="gene ID" value="Kaladp0203s0001.v1.1"/>
</dbReference>
<dbReference type="AlphaFoldDB" id="A0A7N0V711"/>
<evidence type="ECO:0000256" key="1">
    <source>
        <dbReference type="ARBA" id="ARBA00004141"/>
    </source>
</evidence>
<comment type="similarity">
    <text evidence="2">Belongs to the MLO family.</text>
</comment>
<name>A0A7N0V711_KALFE</name>
<dbReference type="PANTHER" id="PTHR31942:SF84">
    <property type="entry name" value="MLO-LIKE PROTEIN 12"/>
    <property type="match status" value="1"/>
</dbReference>
<keyword evidence="5 8" id="KW-1133">Transmembrane helix</keyword>
<dbReference type="Gramene" id="Kaladp0203s0001.1.v1.1">
    <property type="protein sequence ID" value="Kaladp0203s0001.1.v1.1.CDS.1"/>
    <property type="gene ID" value="Kaladp0203s0001.v1.1"/>
</dbReference>
<dbReference type="Proteomes" id="UP000594263">
    <property type="component" value="Unplaced"/>
</dbReference>
<dbReference type="GO" id="GO:0016020">
    <property type="term" value="C:membrane"/>
    <property type="evidence" value="ECO:0007669"/>
    <property type="project" value="UniProtKB-SubCell"/>
</dbReference>
<reference evidence="9" key="1">
    <citation type="submission" date="2021-01" db="UniProtKB">
        <authorList>
            <consortium name="EnsemblPlants"/>
        </authorList>
    </citation>
    <scope>IDENTIFICATION</scope>
</reference>
<evidence type="ECO:0000256" key="6">
    <source>
        <dbReference type="ARBA" id="ARBA00023136"/>
    </source>
</evidence>
<dbReference type="Pfam" id="PF03094">
    <property type="entry name" value="Mlo"/>
    <property type="match status" value="1"/>
</dbReference>
<evidence type="ECO:0000256" key="5">
    <source>
        <dbReference type="ARBA" id="ARBA00022989"/>
    </source>
</evidence>
<comment type="subcellular location">
    <subcellularLocation>
        <location evidence="1">Membrane</location>
        <topology evidence="1">Multi-pass membrane protein</topology>
    </subcellularLocation>
</comment>
<evidence type="ECO:0000313" key="10">
    <source>
        <dbReference type="Proteomes" id="UP000594263"/>
    </source>
</evidence>
<sequence>MADYRKERSLEGTPTWAVAVVCFVLVVISIFIEHLIHLVGHVSLSATSPLSLPWLLELCKKNLN</sequence>
<evidence type="ECO:0000256" key="4">
    <source>
        <dbReference type="ARBA" id="ARBA00022821"/>
    </source>
</evidence>